<feature type="region of interest" description="Disordered" evidence="2">
    <location>
        <begin position="50"/>
        <end position="130"/>
    </location>
</feature>
<dbReference type="PANTHER" id="PTHR14534">
    <property type="entry name" value="VACUOLAR IMPORT AND DEGRADATION PROTEIN 24"/>
    <property type="match status" value="1"/>
</dbReference>
<dbReference type="EMBL" id="WIQW01000143">
    <property type="protein sequence ID" value="KAF3080079.1"/>
    <property type="molecule type" value="Genomic_DNA"/>
</dbReference>
<evidence type="ECO:0000313" key="5">
    <source>
        <dbReference type="Proteomes" id="UP000475325"/>
    </source>
</evidence>
<protein>
    <submittedName>
        <fullName evidence="3">Uncharacterized protein</fullName>
    </submittedName>
</protein>
<dbReference type="EMBL" id="WIQZ01000114">
    <property type="protein sequence ID" value="KAF3123004.1"/>
    <property type="molecule type" value="Genomic_DNA"/>
</dbReference>
<dbReference type="GO" id="GO:0034657">
    <property type="term" value="C:GID complex"/>
    <property type="evidence" value="ECO:0007669"/>
    <property type="project" value="TreeGrafter"/>
</dbReference>
<gene>
    <name evidence="3" type="ORF">TWF102_002483</name>
    <name evidence="4" type="ORF">TWF703_001022</name>
</gene>
<name>A0A7C8N1I8_ORBOL</name>
<evidence type="ECO:0000313" key="6">
    <source>
        <dbReference type="Proteomes" id="UP000480548"/>
    </source>
</evidence>
<dbReference type="Proteomes" id="UP000480548">
    <property type="component" value="Unassembled WGS sequence"/>
</dbReference>
<dbReference type="GO" id="GO:0007039">
    <property type="term" value="P:protein catabolic process in the vacuole"/>
    <property type="evidence" value="ECO:0007669"/>
    <property type="project" value="TreeGrafter"/>
</dbReference>
<evidence type="ECO:0000313" key="3">
    <source>
        <dbReference type="EMBL" id="KAF3080079.1"/>
    </source>
</evidence>
<organism evidence="3 5">
    <name type="scientific">Orbilia oligospora</name>
    <name type="common">Nematode-trapping fungus</name>
    <name type="synonym">Arthrobotrys oligospora</name>
    <dbReference type="NCBI Taxonomy" id="2813651"/>
    <lineage>
        <taxon>Eukaryota</taxon>
        <taxon>Fungi</taxon>
        <taxon>Dikarya</taxon>
        <taxon>Ascomycota</taxon>
        <taxon>Pezizomycotina</taxon>
        <taxon>Orbiliomycetes</taxon>
        <taxon>Orbiliales</taxon>
        <taxon>Orbiliaceae</taxon>
        <taxon>Orbilia</taxon>
    </lineage>
</organism>
<dbReference type="InterPro" id="IPR018618">
    <property type="entry name" value="GID4/10-like"/>
</dbReference>
<accession>A0A7C8N1I8</accession>
<comment type="similarity">
    <text evidence="1">Belongs to the GID4/VID24 family.</text>
</comment>
<evidence type="ECO:0000256" key="1">
    <source>
        <dbReference type="ARBA" id="ARBA00061469"/>
    </source>
</evidence>
<comment type="caution">
    <text evidence="3">The sequence shown here is derived from an EMBL/GenBank/DDBJ whole genome shotgun (WGS) entry which is preliminary data.</text>
</comment>
<evidence type="ECO:0000313" key="4">
    <source>
        <dbReference type="EMBL" id="KAF3123004.1"/>
    </source>
</evidence>
<dbReference type="GO" id="GO:0043161">
    <property type="term" value="P:proteasome-mediated ubiquitin-dependent protein catabolic process"/>
    <property type="evidence" value="ECO:0007669"/>
    <property type="project" value="TreeGrafter"/>
</dbReference>
<dbReference type="Proteomes" id="UP000475325">
    <property type="component" value="Unassembled WGS sequence"/>
</dbReference>
<dbReference type="GO" id="GO:0006623">
    <property type="term" value="P:protein targeting to vacuole"/>
    <property type="evidence" value="ECO:0007669"/>
    <property type="project" value="TreeGrafter"/>
</dbReference>
<evidence type="ECO:0000256" key="2">
    <source>
        <dbReference type="SAM" id="MobiDB-lite"/>
    </source>
</evidence>
<proteinExistence type="inferred from homology"/>
<reference evidence="5 6" key="1">
    <citation type="submission" date="2019-06" db="EMBL/GenBank/DDBJ databases">
        <authorList>
            <person name="Palmer J.M."/>
        </authorList>
    </citation>
    <scope>NUCLEOTIDE SEQUENCE [LARGE SCALE GENOMIC DNA]</scope>
    <source>
        <strain evidence="3 5">TWF102</strain>
        <strain evidence="4 6">TWF703</strain>
    </source>
</reference>
<sequence length="337" mass="36993">MATTGPARSSAAEQLRQGLEIDVGGLDNINSRFTSALISHSHDACLSDININSNSRKDPTSASSSNSSSGSGGGGGGHINVSSSSDSFADLNESLASTSTSDIKSPTSKPSNNRSLPGSPYSMTDSFAPSSAGLPSSSAASYSNIRLTPYSTSSFLRPGSRFEGTQQSDKQTYTVHVEIKHVDMRESFLCGYLCIQGLTQDNPTLTTYFEGELIGSKYAFKTKNKHWGASEKIDLQHWGRFPAYRPYTKSSKSKESHTKDFGEQEHIFMRWKEYFLVPNHRVKELTGASFDGFYYICFSQVTGDVSGIYFHSNSEKWQQLELKHVPDHGIYGSIEFR</sequence>
<dbReference type="Pfam" id="PF09783">
    <property type="entry name" value="Vac_ImportDeg"/>
    <property type="match status" value="1"/>
</dbReference>
<dbReference type="GO" id="GO:0045721">
    <property type="term" value="P:negative regulation of gluconeogenesis"/>
    <property type="evidence" value="ECO:0007669"/>
    <property type="project" value="TreeGrafter"/>
</dbReference>
<dbReference type="PANTHER" id="PTHR14534:SF3">
    <property type="entry name" value="GID COMPLEX SUBUNIT 4 HOMOLOG"/>
    <property type="match status" value="1"/>
</dbReference>
<dbReference type="AlphaFoldDB" id="A0A7C8N1I8"/>
<dbReference type="GO" id="GO:0005773">
    <property type="term" value="C:vacuole"/>
    <property type="evidence" value="ECO:0007669"/>
    <property type="project" value="GOC"/>
</dbReference>
<feature type="compositionally biased region" description="Polar residues" evidence="2">
    <location>
        <begin position="94"/>
        <end position="125"/>
    </location>
</feature>